<evidence type="ECO:0000313" key="3">
    <source>
        <dbReference type="Proteomes" id="UP000295832"/>
    </source>
</evidence>
<dbReference type="Proteomes" id="UP000295832">
    <property type="component" value="Unassembled WGS sequence"/>
</dbReference>
<keyword evidence="3" id="KW-1185">Reference proteome</keyword>
<reference evidence="2 3" key="1">
    <citation type="submission" date="2019-03" db="EMBL/GenBank/DDBJ databases">
        <title>Subsurface microbial communities from deep shales in Ohio and West Virginia, USA.</title>
        <authorList>
            <person name="Wrighton K."/>
        </authorList>
    </citation>
    <scope>NUCLEOTIDE SEQUENCE [LARGE SCALE GENOMIC DNA]</scope>
    <source>
        <strain evidence="2 3">MSL 6dP</strain>
    </source>
</reference>
<evidence type="ECO:0000259" key="1">
    <source>
        <dbReference type="Pfam" id="PF23741"/>
    </source>
</evidence>
<name>A0A4R8HAC0_9FIRM</name>
<accession>A0A4R8HAC0</accession>
<protein>
    <recommendedName>
        <fullName evidence="1">DUF7164 domain-containing protein</fullName>
    </recommendedName>
</protein>
<proteinExistence type="predicted"/>
<sequence>MRRAVVVFVEDKRPLKLQFQSLYQSYKYINSKDTDLVVFATEDALRWIPQDCIKVEYDILRDPPEFLNYRFINSISCLVGEQADFLDEYDLILRTDADTFLTPAWNSFYPDLYTVGQGGYVNNDEVRENIRRVANHFELRHQGVHNLGSTHYGKAKLLRKVSRLAVSIAGYLLTHDFKNSEGAWPGWYAGVTTMYSCELAVNHLVDDFKIDGRKLDYGSASDDPITNHPHIHCWHTNNMFSKFQFEAGNYDDLSIENLDIDKVNNYCLYMALKSKDKNHSL</sequence>
<comment type="caution">
    <text evidence="2">The sequence shown here is derived from an EMBL/GenBank/DDBJ whole genome shotgun (WGS) entry which is preliminary data.</text>
</comment>
<dbReference type="Pfam" id="PF23741">
    <property type="entry name" value="DUF7164"/>
    <property type="match status" value="1"/>
</dbReference>
<dbReference type="RefSeq" id="WP_134115833.1">
    <property type="nucleotide sequence ID" value="NZ_SOEG01000007.1"/>
</dbReference>
<gene>
    <name evidence="2" type="ORF">C7959_10760</name>
</gene>
<dbReference type="EMBL" id="SOEG01000007">
    <property type="protein sequence ID" value="TDX52352.1"/>
    <property type="molecule type" value="Genomic_DNA"/>
</dbReference>
<dbReference type="AlphaFoldDB" id="A0A4R8HAC0"/>
<evidence type="ECO:0000313" key="2">
    <source>
        <dbReference type="EMBL" id="TDX52352.1"/>
    </source>
</evidence>
<dbReference type="InterPro" id="IPR055588">
    <property type="entry name" value="DUF7164"/>
</dbReference>
<feature type="domain" description="DUF7164" evidence="1">
    <location>
        <begin position="2"/>
        <end position="273"/>
    </location>
</feature>
<organism evidence="2 3">
    <name type="scientific">Orenia marismortui</name>
    <dbReference type="NCBI Taxonomy" id="46469"/>
    <lineage>
        <taxon>Bacteria</taxon>
        <taxon>Bacillati</taxon>
        <taxon>Bacillota</taxon>
        <taxon>Clostridia</taxon>
        <taxon>Halanaerobiales</taxon>
        <taxon>Halobacteroidaceae</taxon>
        <taxon>Orenia</taxon>
    </lineage>
</organism>